<dbReference type="Proteomes" id="UP000076830">
    <property type="component" value="Chromosome"/>
</dbReference>
<gene>
    <name evidence="2" type="ORF">I596_3679</name>
</gene>
<dbReference type="KEGG" id="dko:I596_3679"/>
<proteinExistence type="predicted"/>
<sequence length="76" mass="8668">MRGRRETHGAQRAVQHGHAKLLCRPRTRTPSAIERAPCTLPHASTESRSDARRLRRGDPLWASLRRASNLTRTVQF</sequence>
<evidence type="ECO:0000256" key="1">
    <source>
        <dbReference type="SAM" id="MobiDB-lite"/>
    </source>
</evidence>
<feature type="compositionally biased region" description="Basic and acidic residues" evidence="1">
    <location>
        <begin position="45"/>
        <end position="54"/>
    </location>
</feature>
<organism evidence="2 3">
    <name type="scientific">Dokdonella koreensis DS-123</name>
    <dbReference type="NCBI Taxonomy" id="1300342"/>
    <lineage>
        <taxon>Bacteria</taxon>
        <taxon>Pseudomonadati</taxon>
        <taxon>Pseudomonadota</taxon>
        <taxon>Gammaproteobacteria</taxon>
        <taxon>Lysobacterales</taxon>
        <taxon>Rhodanobacteraceae</taxon>
        <taxon>Dokdonella</taxon>
    </lineage>
</organism>
<evidence type="ECO:0000313" key="2">
    <source>
        <dbReference type="EMBL" id="ANB19662.1"/>
    </source>
</evidence>
<reference evidence="2 3" key="1">
    <citation type="submission" date="2016-04" db="EMBL/GenBank/DDBJ databases">
        <title>Complete genome sequence of Dokdonella koreensis DS-123T.</title>
        <authorList>
            <person name="Kim J.F."/>
            <person name="Lee H."/>
            <person name="Kwak M.-J."/>
        </authorList>
    </citation>
    <scope>NUCLEOTIDE SEQUENCE [LARGE SCALE GENOMIC DNA]</scope>
    <source>
        <strain evidence="2 3">DS-123</strain>
    </source>
</reference>
<dbReference type="EMBL" id="CP015249">
    <property type="protein sequence ID" value="ANB19662.1"/>
    <property type="molecule type" value="Genomic_DNA"/>
</dbReference>
<accession>A0A167HA09</accession>
<feature type="region of interest" description="Disordered" evidence="1">
    <location>
        <begin position="26"/>
        <end position="54"/>
    </location>
</feature>
<keyword evidence="3" id="KW-1185">Reference proteome</keyword>
<dbReference type="AlphaFoldDB" id="A0A167HA09"/>
<protein>
    <submittedName>
        <fullName evidence="2">Uncharacterized protein</fullName>
    </submittedName>
</protein>
<evidence type="ECO:0000313" key="3">
    <source>
        <dbReference type="Proteomes" id="UP000076830"/>
    </source>
</evidence>
<name>A0A167HA09_9GAMM</name>